<keyword evidence="2" id="KW-1185">Reference proteome</keyword>
<name>A0A0G3EHG8_9BACT</name>
<gene>
    <name evidence="1" type="ORF">L21SP4_01594</name>
</gene>
<dbReference type="Proteomes" id="UP000035268">
    <property type="component" value="Chromosome"/>
</dbReference>
<evidence type="ECO:0000313" key="1">
    <source>
        <dbReference type="EMBL" id="AKJ64837.1"/>
    </source>
</evidence>
<sequence length="125" mass="14206">MGMVEAELTEQIIGAAIEVHKHWGPGLYEEIYERSLCHELRLRSVASETQVRLPLLYKGERVGEDLRLDLVVHGKVVVELKAVKELEPIHEAQLLTYMKLTGCRVGLLINFNVPVLKHGIKRMVL</sequence>
<dbReference type="EMBL" id="CP010904">
    <property type="protein sequence ID" value="AKJ64837.1"/>
    <property type="molecule type" value="Genomic_DNA"/>
</dbReference>
<evidence type="ECO:0008006" key="3">
    <source>
        <dbReference type="Google" id="ProtNLM"/>
    </source>
</evidence>
<protein>
    <recommendedName>
        <fullName evidence="3">GxxExxY protein</fullName>
    </recommendedName>
</protein>
<accession>A0A0G3EHG8</accession>
<proteinExistence type="predicted"/>
<dbReference type="InterPro" id="IPR026350">
    <property type="entry name" value="GxxExxY"/>
</dbReference>
<reference evidence="2" key="1">
    <citation type="submission" date="2015-02" db="EMBL/GenBank/DDBJ databases">
        <title>Description and complete genome sequence of the first cultured representative of the subdivision 5 of the Verrucomicrobia phylum.</title>
        <authorList>
            <person name="Spring S."/>
            <person name="Bunk B."/>
            <person name="Sproer C."/>
            <person name="Klenk H.-P."/>
        </authorList>
    </citation>
    <scope>NUCLEOTIDE SEQUENCE [LARGE SCALE GENOMIC DNA]</scope>
    <source>
        <strain evidence="2">L21-Fru-AB</strain>
    </source>
</reference>
<dbReference type="RefSeq" id="WP_236682490.1">
    <property type="nucleotide sequence ID" value="NZ_CP010904.1"/>
</dbReference>
<reference evidence="1 2" key="2">
    <citation type="journal article" date="2016" name="ISME J.">
        <title>Characterization of the first cultured representative of Verrucomicrobia subdivision 5 indicates the proposal of a novel phylum.</title>
        <authorList>
            <person name="Spring S."/>
            <person name="Bunk B."/>
            <person name="Sproer C."/>
            <person name="Schumann P."/>
            <person name="Rohde M."/>
            <person name="Tindall B.J."/>
            <person name="Klenk H.P."/>
        </authorList>
    </citation>
    <scope>NUCLEOTIDE SEQUENCE [LARGE SCALE GENOMIC DNA]</scope>
    <source>
        <strain evidence="1 2">L21-Fru-AB</strain>
    </source>
</reference>
<dbReference type="PATRIC" id="fig|1609981.3.peg.1654"/>
<dbReference type="NCBIfam" id="TIGR04256">
    <property type="entry name" value="GxxExxY"/>
    <property type="match status" value="1"/>
</dbReference>
<dbReference type="KEGG" id="vbl:L21SP4_01594"/>
<evidence type="ECO:0000313" key="2">
    <source>
        <dbReference type="Proteomes" id="UP000035268"/>
    </source>
</evidence>
<dbReference type="STRING" id="1307763.L21SP4_01594"/>
<dbReference type="Pfam" id="PF13366">
    <property type="entry name" value="PDDEXK_3"/>
    <property type="match status" value="1"/>
</dbReference>
<organism evidence="1 2">
    <name type="scientific">Kiritimatiella glycovorans</name>
    <dbReference type="NCBI Taxonomy" id="1307763"/>
    <lineage>
        <taxon>Bacteria</taxon>
        <taxon>Pseudomonadati</taxon>
        <taxon>Kiritimatiellota</taxon>
        <taxon>Kiritimatiellia</taxon>
        <taxon>Kiritimatiellales</taxon>
        <taxon>Kiritimatiellaceae</taxon>
        <taxon>Kiritimatiella</taxon>
    </lineage>
</organism>
<dbReference type="AlphaFoldDB" id="A0A0G3EHG8"/>